<comment type="caution">
    <text evidence="3">The sequence shown here is derived from an EMBL/GenBank/DDBJ whole genome shotgun (WGS) entry which is preliminary data.</text>
</comment>
<evidence type="ECO:0000313" key="4">
    <source>
        <dbReference type="Proteomes" id="UP000782843"/>
    </source>
</evidence>
<reference evidence="3" key="1">
    <citation type="submission" date="2020-04" db="EMBL/GenBank/DDBJ databases">
        <authorList>
            <person name="Zhang T."/>
        </authorList>
    </citation>
    <scope>NUCLEOTIDE SEQUENCE</scope>
    <source>
        <strain evidence="3">HKST-UBA10</strain>
    </source>
</reference>
<dbReference type="InterPro" id="IPR019277">
    <property type="entry name" value="DUF2304"/>
</dbReference>
<feature type="transmembrane region" description="Helical" evidence="2">
    <location>
        <begin position="29"/>
        <end position="46"/>
    </location>
</feature>
<dbReference type="Pfam" id="PF10066">
    <property type="entry name" value="DUF2304"/>
    <property type="match status" value="1"/>
</dbReference>
<proteinExistence type="predicted"/>
<evidence type="ECO:0000256" key="2">
    <source>
        <dbReference type="SAM" id="Phobius"/>
    </source>
</evidence>
<keyword evidence="2" id="KW-1133">Transmembrane helix</keyword>
<feature type="non-terminal residue" evidence="3">
    <location>
        <position position="1"/>
    </location>
</feature>
<evidence type="ECO:0000256" key="1">
    <source>
        <dbReference type="SAM" id="Coils"/>
    </source>
</evidence>
<dbReference type="AlphaFoldDB" id="A0A955L2N5"/>
<name>A0A955L2N5_9BACT</name>
<accession>A0A955L2N5</accession>
<reference evidence="3" key="2">
    <citation type="journal article" date="2021" name="Microbiome">
        <title>Successional dynamics and alternative stable states in a saline activated sludge microbial community over 9 years.</title>
        <authorList>
            <person name="Wang Y."/>
            <person name="Ye J."/>
            <person name="Ju F."/>
            <person name="Liu L."/>
            <person name="Boyd J.A."/>
            <person name="Deng Y."/>
            <person name="Parks D.H."/>
            <person name="Jiang X."/>
            <person name="Yin X."/>
            <person name="Woodcroft B.J."/>
            <person name="Tyson G.W."/>
            <person name="Hugenholtz P."/>
            <person name="Polz M.F."/>
            <person name="Zhang T."/>
        </authorList>
    </citation>
    <scope>NUCLEOTIDE SEQUENCE</scope>
    <source>
        <strain evidence="3">HKST-UBA10</strain>
    </source>
</reference>
<keyword evidence="2" id="KW-0812">Transmembrane</keyword>
<sequence length="72" mass="8179">IIFWLAGLVLIWSPNILDSIGDELGVGRGIDVVLYISIIMLFYIIINQNNKIRKLEKDLTKVVRAVAKHESE</sequence>
<dbReference type="Proteomes" id="UP000782843">
    <property type="component" value="Unassembled WGS sequence"/>
</dbReference>
<organism evidence="3 4">
    <name type="scientific">Candidatus Dojkabacteria bacterium</name>
    <dbReference type="NCBI Taxonomy" id="2099670"/>
    <lineage>
        <taxon>Bacteria</taxon>
        <taxon>Candidatus Dojkabacteria</taxon>
    </lineage>
</organism>
<gene>
    <name evidence="3" type="ORF">KC660_00085</name>
</gene>
<keyword evidence="2" id="KW-0472">Membrane</keyword>
<keyword evidence="1" id="KW-0175">Coiled coil</keyword>
<dbReference type="EMBL" id="JAGQLG010000004">
    <property type="protein sequence ID" value="MCA9381790.1"/>
    <property type="molecule type" value="Genomic_DNA"/>
</dbReference>
<protein>
    <submittedName>
        <fullName evidence="3">DUF2304 domain-containing protein</fullName>
    </submittedName>
</protein>
<evidence type="ECO:0000313" key="3">
    <source>
        <dbReference type="EMBL" id="MCA9381790.1"/>
    </source>
</evidence>
<feature type="coiled-coil region" evidence="1">
    <location>
        <begin position="45"/>
        <end position="72"/>
    </location>
</feature>